<dbReference type="EMBL" id="WNKT01000074">
    <property type="protein sequence ID" value="MTW23101.1"/>
    <property type="molecule type" value="Genomic_DNA"/>
</dbReference>
<protein>
    <submittedName>
        <fullName evidence="1">Uncharacterized protein</fullName>
    </submittedName>
</protein>
<dbReference type="OrthoDB" id="7064985at2"/>
<dbReference type="AlphaFoldDB" id="A0A6N8EHL2"/>
<dbReference type="RefSeq" id="WP_155451645.1">
    <property type="nucleotide sequence ID" value="NZ_WNKT01000074.1"/>
</dbReference>
<evidence type="ECO:0000313" key="2">
    <source>
        <dbReference type="Proteomes" id="UP000434044"/>
    </source>
</evidence>
<organism evidence="1 2">
    <name type="scientific">Allochromatium palmeri</name>
    <dbReference type="NCBI Taxonomy" id="231048"/>
    <lineage>
        <taxon>Bacteria</taxon>
        <taxon>Pseudomonadati</taxon>
        <taxon>Pseudomonadota</taxon>
        <taxon>Gammaproteobacteria</taxon>
        <taxon>Chromatiales</taxon>
        <taxon>Chromatiaceae</taxon>
        <taxon>Allochromatium</taxon>
    </lineage>
</organism>
<proteinExistence type="predicted"/>
<accession>A0A6N8EHL2</accession>
<keyword evidence="2" id="KW-1185">Reference proteome</keyword>
<comment type="caution">
    <text evidence="1">The sequence shown here is derived from an EMBL/GenBank/DDBJ whole genome shotgun (WGS) entry which is preliminary data.</text>
</comment>
<gene>
    <name evidence="1" type="ORF">GJ668_18840</name>
</gene>
<evidence type="ECO:0000313" key="1">
    <source>
        <dbReference type="EMBL" id="MTW23101.1"/>
    </source>
</evidence>
<sequence>MGSVSKKIGFYTLKLKRKRKKDEYVSPEELNGVFSFIDALADNERVQDVSSTQAKKFHFLRKQTRKGAIQKILFCSAKYNHRPPLVDKDTANRRSNPKLLTEGEEERTHIVLKYKSDEIVAIMEEHRSGISIHRVADYLSSFADTHYKNNDDIRNWKFEIGVIPKENFLGEMERLERVLLGEVHTENRLLGSEYLDYSNRTESLRNDLVISIKAKPKKSIIDAIKDIYTKFTGGGTEIQKIRVKGVTDVGTEVVLDTDIMKKIHYLDAEINESDGVVVSKQFFEQLVEVVSEY</sequence>
<reference evidence="1 2" key="1">
    <citation type="submission" date="2019-11" db="EMBL/GenBank/DDBJ databases">
        <title>Whole-genome sequence of the anaerobic purple sulfur bacterium Allochromatium palmeri DSM 15591.</title>
        <authorList>
            <person name="Kyndt J.A."/>
            <person name="Meyer T.E."/>
        </authorList>
    </citation>
    <scope>NUCLEOTIDE SEQUENCE [LARGE SCALE GENOMIC DNA]</scope>
    <source>
        <strain evidence="1 2">DSM 15591</strain>
    </source>
</reference>
<name>A0A6N8EHL2_9GAMM</name>
<dbReference type="Proteomes" id="UP000434044">
    <property type="component" value="Unassembled WGS sequence"/>
</dbReference>